<sequence length="1659" mass="178629">MQCAEAARLPETGEQTGAVITSEMIRSYLETLSRRGRSRNTVQMYGAKLRAFYHYLPSDKRVEEAKCNPWCLRKLYLATRSEIERNVRLPAEQAYEQILDTEQLAAGWTENESNSIQKDVCDRYFLAERCKGGEEMKKRILSALMVLCLLLTLLPVSTLAAEEGTGESDPAINQDGSDLRKDPAEEGGKQEAVESGTADEPDGPSAPNEPGTSGDPEENEPTEVPGDPPQGPDPTAPTEPAGELDPIEPAEDPGTVVEEPVAENAVYVSAAGDDADGTGTADAPYATLAKAAEAAPDGATIYVMSDVEMNQMAWVWEKELTITSYGVDPVTLSRGENFHTNADPARQHYNPAMIEVGGETEQGTVSSLILTHIILDDMGKYEGEYFVQADSEGDGETTVSRSEVPNTSIVQDAIIATYNGMGTITLGDGAELRNYGGMSAVRLSGGELIMEEGSAILDTTENEREKGASGSFGPAGAVWLQGGILTMNGGTIGGDKGVMMNGRALYADGGTANIGGTIQNIHGTDAAWQGQNGVAVHLRSHGEATLASTGEITNVTGTNAGNNCAIWTQFCNFTTKAGSKISHVDGFQLLYFDDLDNNNYSHEVYLNGTISECASGSASLLRSWYGQITFGPNSVIENCSSSSAGGLIYSNNGSHYTFAGTIRDNTASKGMIYLANQGGGGVIATIEETAHIVDNKGLAVRVNNSSNLTMNGGEIARNSSYGIQISGKTDWTGVRFIMNGGKICDNGSYGIYHTVAGKSLVEINGGTISGNKGSSGRQISSSGGYAVAETEEGAGYEYTHVSADVMGEPRTIYVSAGKVELPEGYADVNLGRATNEAVNTLKAGVANEHADWTPVGSSALWVQPSATEYSFELDPTSSPKKTDLYVAYVQVNPDGSPIDGAEVAVEEVENAEKVPIALKDLTAGAPYAVMLFNNKEYTLAPDDITIYTGGGQGEENYDDGGFPKLTINGSVDVKYTGDITSLEIKGVTIPATDDKTMLDQLLENIEAVYTYEDGTVATDDSKPGVYTVTLKWKNGLTNEDVRVNGNNVNLDGAGTLIVRHTQDIEEAQDGANTYVLLTAEPTKAVIHAEAIAKTQTSSWGTVYQPSFYTNDNEDFEIEDIAGIQLLDDSLLIDDDGTDRQALLEQKAEDSDLLNELSDGKTYRYDFHYLDLVDAYNGNAWVSASYGTTIYLPYPDGVTMDNANDLDVQVIHFPGLHREYGIAGQAEVTDAIEACEPEVITAEFDANGIEFDVDRSGFSPFAVVWQENAQTFTITASAGDGGSISPRGSVAVAEGADKIFTITPNGGYTIANVKVDEKSVGAVDSYTFTDVNANHTISATFARDSSGDGGGHDSDPYLRFDSNGGTRFDPIDEDGRSFSLNVYDDEEYGAHIPTRPGYRFTGWYKDSRLTIRVDEDETLRVTSSVTLFAGWTETSVPGMLNGDDHYAYIQGYSDGSVRPNANITRAQVATIFFRLLDENVRDDNLTTSNAFPDVNEDYWANTAISTMARLGVINGRNSGLFDPDANITRAEFAAICARFDDSGVAGVTTFTDTADHWAEDEISRAAALGWIQGYSDDSFRPDQYISRAQAVTMINRVLCRLPEDTDDLLSGMNTWTDCHESDWFYLAIQEATNSHDFVTKDRVYESWTDLNRAPDWSRYE</sequence>
<reference evidence="6" key="1">
    <citation type="submission" date="2018-12" db="EMBL/GenBank/DDBJ databases">
        <title>Dusodibacter welbiota gen. nov., sp. nov., isolated from human faeces and emended description of the Oscillibacter genus.</title>
        <authorList>
            <person name="Le Roy T."/>
            <person name="Van der Smissen P."/>
            <person name="Delzenne N."/>
            <person name="Muccioli G."/>
            <person name="Collet J.F."/>
            <person name="Cani P.D."/>
        </authorList>
    </citation>
    <scope>NUCLEOTIDE SEQUENCE [LARGE SCALE GENOMIC DNA]</scope>
    <source>
        <strain evidence="6">J115</strain>
    </source>
</reference>
<dbReference type="GO" id="GO:0030313">
    <property type="term" value="C:cell envelope"/>
    <property type="evidence" value="ECO:0007669"/>
    <property type="project" value="UniProtKB-SubCell"/>
</dbReference>
<evidence type="ECO:0000256" key="1">
    <source>
        <dbReference type="ARBA" id="ARBA00004196"/>
    </source>
</evidence>
<dbReference type="Gene3D" id="2.60.40.4270">
    <property type="entry name" value="Listeria-Bacteroides repeat domain"/>
    <property type="match status" value="1"/>
</dbReference>
<dbReference type="InterPro" id="IPR044060">
    <property type="entry name" value="Bacterial_rp_domain"/>
</dbReference>
<feature type="domain" description="SLH" evidence="4">
    <location>
        <begin position="1544"/>
        <end position="1607"/>
    </location>
</feature>
<dbReference type="InterPro" id="IPR013378">
    <property type="entry name" value="InlB-like_B-rpt"/>
</dbReference>
<gene>
    <name evidence="5" type="ORF">EIO64_06920</name>
</gene>
<keyword evidence="2" id="KW-0677">Repeat</keyword>
<feature type="compositionally biased region" description="Basic and acidic residues" evidence="3">
    <location>
        <begin position="177"/>
        <end position="192"/>
    </location>
</feature>
<dbReference type="Pfam" id="PF09479">
    <property type="entry name" value="Flg_new"/>
    <property type="match status" value="1"/>
</dbReference>
<comment type="subcellular location">
    <subcellularLocation>
        <location evidence="1">Cell envelope</location>
    </subcellularLocation>
</comment>
<evidence type="ECO:0000313" key="5">
    <source>
        <dbReference type="EMBL" id="QCI58990.2"/>
    </source>
</evidence>
<dbReference type="Gene3D" id="2.160.20.10">
    <property type="entry name" value="Single-stranded right-handed beta-helix, Pectin lyase-like"/>
    <property type="match status" value="1"/>
</dbReference>
<keyword evidence="6" id="KW-1185">Reference proteome</keyword>
<evidence type="ECO:0000259" key="4">
    <source>
        <dbReference type="PROSITE" id="PS51272"/>
    </source>
</evidence>
<dbReference type="InterPro" id="IPR011050">
    <property type="entry name" value="Pectin_lyase_fold/virulence"/>
</dbReference>
<feature type="domain" description="SLH" evidence="4">
    <location>
        <begin position="1418"/>
        <end position="1485"/>
    </location>
</feature>
<accession>A0A856HYW5</accession>
<evidence type="ECO:0000256" key="3">
    <source>
        <dbReference type="SAM" id="MobiDB-lite"/>
    </source>
</evidence>
<proteinExistence type="predicted"/>
<evidence type="ECO:0000313" key="6">
    <source>
        <dbReference type="Proteomes" id="UP000298642"/>
    </source>
</evidence>
<evidence type="ECO:0000256" key="2">
    <source>
        <dbReference type="ARBA" id="ARBA00022737"/>
    </source>
</evidence>
<dbReference type="NCBIfam" id="TIGR02543">
    <property type="entry name" value="List_Bact_rpt"/>
    <property type="match status" value="1"/>
</dbReference>
<dbReference type="RefSeq" id="WP_158629721.1">
    <property type="nucleotide sequence ID" value="NZ_CP034413.3"/>
</dbReference>
<dbReference type="Pfam" id="PF00395">
    <property type="entry name" value="SLH"/>
    <property type="match status" value="3"/>
</dbReference>
<name>A0A856HYW5_9FIRM</name>
<dbReference type="KEGG" id="obj:EIO64_06920"/>
<feature type="compositionally biased region" description="Pro residues" evidence="3">
    <location>
        <begin position="226"/>
        <end position="237"/>
    </location>
</feature>
<dbReference type="PANTHER" id="PTHR43308">
    <property type="entry name" value="OUTER MEMBRANE PROTEIN ALPHA-RELATED"/>
    <property type="match status" value="1"/>
</dbReference>
<dbReference type="Pfam" id="PF18998">
    <property type="entry name" value="Flg_new_2"/>
    <property type="match status" value="1"/>
</dbReference>
<dbReference type="InterPro" id="IPR042229">
    <property type="entry name" value="Listeria/Bacterioides_rpt_sf"/>
</dbReference>
<organism evidence="5 6">
    <name type="scientific">Dysosmobacter welbionis</name>
    <dbReference type="NCBI Taxonomy" id="2093857"/>
    <lineage>
        <taxon>Bacteria</taxon>
        <taxon>Bacillati</taxon>
        <taxon>Bacillota</taxon>
        <taxon>Clostridia</taxon>
        <taxon>Eubacteriales</taxon>
        <taxon>Oscillospiraceae</taxon>
        <taxon>Dysosmobacter</taxon>
    </lineage>
</organism>
<dbReference type="Proteomes" id="UP000298642">
    <property type="component" value="Chromosome"/>
</dbReference>
<feature type="region of interest" description="Disordered" evidence="3">
    <location>
        <begin position="161"/>
        <end position="254"/>
    </location>
</feature>
<protein>
    <submittedName>
        <fullName evidence="5">S-layer homology domain-containing protein</fullName>
    </submittedName>
</protein>
<dbReference type="PROSITE" id="PS51272">
    <property type="entry name" value="SLH"/>
    <property type="match status" value="3"/>
</dbReference>
<dbReference type="EMBL" id="CP034413">
    <property type="protein sequence ID" value="QCI58990.2"/>
    <property type="molecule type" value="Genomic_DNA"/>
</dbReference>
<dbReference type="SUPFAM" id="SSF51126">
    <property type="entry name" value="Pectin lyase-like"/>
    <property type="match status" value="1"/>
</dbReference>
<feature type="domain" description="SLH" evidence="4">
    <location>
        <begin position="1486"/>
        <end position="1542"/>
    </location>
</feature>
<dbReference type="GeneID" id="89523387"/>
<dbReference type="PANTHER" id="PTHR43308:SF5">
    <property type="entry name" value="S-LAYER PROTEIN _ PEPTIDOGLYCAN ENDO-BETA-N-ACETYLGLUCOSAMINIDASE"/>
    <property type="match status" value="1"/>
</dbReference>
<dbReference type="InterPro" id="IPR012334">
    <property type="entry name" value="Pectin_lyas_fold"/>
</dbReference>
<dbReference type="InterPro" id="IPR001119">
    <property type="entry name" value="SLH_dom"/>
</dbReference>
<dbReference type="InterPro" id="IPR051465">
    <property type="entry name" value="Cell_Envelope_Struct_Comp"/>
</dbReference>